<name>B8F193_BORGR</name>
<accession>B8F193</accession>
<reference evidence="1 2" key="1">
    <citation type="journal article" date="2011" name="J. Bacteriol.">
        <title>Whole-genome sequences of two Borrelia afzelii and two Borrelia garinii Lyme disease agent isolates.</title>
        <authorList>
            <person name="Casjens S.R."/>
            <person name="Mongodin E.F."/>
            <person name="Qiu W.-G."/>
            <person name="Dunn J.J."/>
            <person name="Luft B.J."/>
            <person name="Fraser-Liggett C.M."/>
            <person name="Schutzer S.E."/>
        </authorList>
    </citation>
    <scope>NUCLEOTIDE SEQUENCE [LARGE SCALE GENOMIC DNA]</scope>
    <source>
        <strain evidence="1 2">PBr</strain>
    </source>
</reference>
<keyword evidence="2" id="KW-1185">Reference proteome</keyword>
<protein>
    <recommendedName>
        <fullName evidence="3">Plasmid partition protein</fullName>
    </recommendedName>
</protein>
<evidence type="ECO:0000313" key="2">
    <source>
        <dbReference type="Proteomes" id="UP000006103"/>
    </source>
</evidence>
<dbReference type="Proteomes" id="UP000006103">
    <property type="component" value="Plasmid PBr_cp32-10"/>
</dbReference>
<geneLocation type="plasmid" evidence="1 2">
    <name>PBr_cp32-10</name>
</geneLocation>
<keyword evidence="1" id="KW-0614">Plasmid</keyword>
<dbReference type="EMBL" id="CP001306">
    <property type="protein sequence ID" value="ACL34714.1"/>
    <property type="molecule type" value="Genomic_DNA"/>
</dbReference>
<evidence type="ECO:0008006" key="3">
    <source>
        <dbReference type="Google" id="ProtNLM"/>
    </source>
</evidence>
<dbReference type="AlphaFoldDB" id="B8F193"/>
<proteinExistence type="predicted"/>
<organism evidence="1 2">
    <name type="scientific">Borreliella garinii PBr</name>
    <dbReference type="NCBI Taxonomy" id="498743"/>
    <lineage>
        <taxon>Bacteria</taxon>
        <taxon>Pseudomonadati</taxon>
        <taxon>Spirochaetota</taxon>
        <taxon>Spirochaetia</taxon>
        <taxon>Spirochaetales</taxon>
        <taxon>Borreliaceae</taxon>
        <taxon>Borreliella</taxon>
    </lineage>
</organism>
<gene>
    <name evidence="1" type="ORF">BGAPBR_Q0016</name>
</gene>
<evidence type="ECO:0000313" key="1">
    <source>
        <dbReference type="EMBL" id="ACL34714.1"/>
    </source>
</evidence>
<sequence>MEFLKNLKKKKMKKNAAGSTQAFFYLKLYSKILEGSISIDKIKELGFKNIKKTYF</sequence>